<proteinExistence type="predicted"/>
<dbReference type="Gene3D" id="3.80.10.10">
    <property type="entry name" value="Ribonuclease Inhibitor"/>
    <property type="match status" value="1"/>
</dbReference>
<dbReference type="InterPro" id="IPR003591">
    <property type="entry name" value="Leu-rich_rpt_typical-subtyp"/>
</dbReference>
<protein>
    <submittedName>
        <fullName evidence="3">Uncharacterized protein</fullName>
    </submittedName>
</protein>
<dbReference type="InterPro" id="IPR001611">
    <property type="entry name" value="Leu-rich_rpt"/>
</dbReference>
<evidence type="ECO:0000313" key="4">
    <source>
        <dbReference type="Proteomes" id="UP000654482"/>
    </source>
</evidence>
<dbReference type="InterPro" id="IPR032675">
    <property type="entry name" value="LRR_dom_sf"/>
</dbReference>
<organism evidence="3 4">
    <name type="scientific">Lusitaniella coriacea LEGE 07157</name>
    <dbReference type="NCBI Taxonomy" id="945747"/>
    <lineage>
        <taxon>Bacteria</taxon>
        <taxon>Bacillati</taxon>
        <taxon>Cyanobacteriota</taxon>
        <taxon>Cyanophyceae</taxon>
        <taxon>Spirulinales</taxon>
        <taxon>Lusitaniellaceae</taxon>
        <taxon>Lusitaniella</taxon>
    </lineage>
</organism>
<dbReference type="EMBL" id="JADEWZ010000004">
    <property type="protein sequence ID" value="MBE9115073.1"/>
    <property type="molecule type" value="Genomic_DNA"/>
</dbReference>
<dbReference type="Pfam" id="PF00560">
    <property type="entry name" value="LRR_1"/>
    <property type="match status" value="1"/>
</dbReference>
<comment type="caution">
    <text evidence="3">The sequence shown here is derived from an EMBL/GenBank/DDBJ whole genome shotgun (WGS) entry which is preliminary data.</text>
</comment>
<dbReference type="Pfam" id="PF13855">
    <property type="entry name" value="LRR_8"/>
    <property type="match status" value="1"/>
</dbReference>
<keyword evidence="1" id="KW-0433">Leucine-rich repeat</keyword>
<dbReference type="Proteomes" id="UP000654482">
    <property type="component" value="Unassembled WGS sequence"/>
</dbReference>
<evidence type="ECO:0000256" key="2">
    <source>
        <dbReference type="ARBA" id="ARBA00022737"/>
    </source>
</evidence>
<evidence type="ECO:0000256" key="1">
    <source>
        <dbReference type="ARBA" id="ARBA00022614"/>
    </source>
</evidence>
<dbReference type="AlphaFoldDB" id="A0A8J7DLH3"/>
<sequence length="168" mass="18769">MTEEEVLQVIERAAEESATELDLSGNELAVLPPEIGKLTQLKTLILGKYKYEDGNIIDVIGNKLSKLPKEIGLLDRLEKLLIVDNELSEIPAEIGQLTALQSLDLRRNQLGKLPTEIAKLTELEKLDLRGNSVPIPPGILGEKASWNDLEDVQEILDFYFRVQDPNNI</sequence>
<gene>
    <name evidence="3" type="ORF">IQ249_04085</name>
</gene>
<dbReference type="SUPFAM" id="SSF52058">
    <property type="entry name" value="L domain-like"/>
    <property type="match status" value="1"/>
</dbReference>
<dbReference type="PANTHER" id="PTHR48051">
    <property type="match status" value="1"/>
</dbReference>
<dbReference type="SMART" id="SM00369">
    <property type="entry name" value="LRR_TYP"/>
    <property type="match status" value="4"/>
</dbReference>
<keyword evidence="2" id="KW-0677">Repeat</keyword>
<dbReference type="InterPro" id="IPR050216">
    <property type="entry name" value="LRR_domain-containing"/>
</dbReference>
<keyword evidence="4" id="KW-1185">Reference proteome</keyword>
<accession>A0A8J7DLH3</accession>
<dbReference type="PANTHER" id="PTHR48051:SF54">
    <property type="entry name" value="LEUCINE-RICH REPEAT-CONTAINING PROTEIN"/>
    <property type="match status" value="1"/>
</dbReference>
<evidence type="ECO:0000313" key="3">
    <source>
        <dbReference type="EMBL" id="MBE9115073.1"/>
    </source>
</evidence>
<reference evidence="3" key="1">
    <citation type="submission" date="2020-10" db="EMBL/GenBank/DDBJ databases">
        <authorList>
            <person name="Castelo-Branco R."/>
            <person name="Eusebio N."/>
            <person name="Adriana R."/>
            <person name="Vieira A."/>
            <person name="Brugerolle De Fraissinette N."/>
            <person name="Rezende De Castro R."/>
            <person name="Schneider M.P."/>
            <person name="Vasconcelos V."/>
            <person name="Leao P.N."/>
        </authorList>
    </citation>
    <scope>NUCLEOTIDE SEQUENCE</scope>
    <source>
        <strain evidence="3">LEGE 07157</strain>
    </source>
</reference>
<name>A0A8J7DLH3_9CYAN</name>
<dbReference type="GO" id="GO:0005737">
    <property type="term" value="C:cytoplasm"/>
    <property type="evidence" value="ECO:0007669"/>
    <property type="project" value="TreeGrafter"/>
</dbReference>
<dbReference type="RefSeq" id="WP_194028159.1">
    <property type="nucleotide sequence ID" value="NZ_JADEWZ010000004.1"/>
</dbReference>